<accession>A0A3M9N1T6</accession>
<proteinExistence type="predicted"/>
<reference evidence="1 2" key="1">
    <citation type="submission" date="2018-11" db="EMBL/GenBank/DDBJ databases">
        <title>Draft genome sequence of Ferruginibacter sp. BO-59.</title>
        <authorList>
            <person name="Im W.T."/>
        </authorList>
    </citation>
    <scope>NUCLEOTIDE SEQUENCE [LARGE SCALE GENOMIC DNA]</scope>
    <source>
        <strain evidence="1 2">BO-59</strain>
    </source>
</reference>
<gene>
    <name evidence="1" type="ORF">EFY79_21115</name>
</gene>
<organism evidence="1 2">
    <name type="scientific">Hanamia caeni</name>
    <dbReference type="NCBI Taxonomy" id="2294116"/>
    <lineage>
        <taxon>Bacteria</taxon>
        <taxon>Pseudomonadati</taxon>
        <taxon>Bacteroidota</taxon>
        <taxon>Chitinophagia</taxon>
        <taxon>Chitinophagales</taxon>
        <taxon>Chitinophagaceae</taxon>
        <taxon>Hanamia</taxon>
    </lineage>
</organism>
<comment type="caution">
    <text evidence="1">The sequence shown here is derived from an EMBL/GenBank/DDBJ whole genome shotgun (WGS) entry which is preliminary data.</text>
</comment>
<evidence type="ECO:0000313" key="1">
    <source>
        <dbReference type="EMBL" id="RNI31752.1"/>
    </source>
</evidence>
<keyword evidence="2" id="KW-1185">Reference proteome</keyword>
<dbReference type="Proteomes" id="UP000267223">
    <property type="component" value="Unassembled WGS sequence"/>
</dbReference>
<dbReference type="EMBL" id="RJJR01000034">
    <property type="protein sequence ID" value="RNI31752.1"/>
    <property type="molecule type" value="Genomic_DNA"/>
</dbReference>
<dbReference type="AlphaFoldDB" id="A0A3M9N1T6"/>
<protein>
    <submittedName>
        <fullName evidence="1">Uncharacterized protein</fullName>
    </submittedName>
</protein>
<dbReference type="RefSeq" id="WP_123122751.1">
    <property type="nucleotide sequence ID" value="NZ_RJJR01000034.1"/>
</dbReference>
<name>A0A3M9N1T6_9BACT</name>
<sequence>METLIIEIDSNGKVKELSSLLSSLDFVRKVSSVRKTKALIAVLQEDENLKASIVKRKNKAIAKYL</sequence>
<evidence type="ECO:0000313" key="2">
    <source>
        <dbReference type="Proteomes" id="UP000267223"/>
    </source>
</evidence>